<comment type="caution">
    <text evidence="3">The sequence shown here is derived from an EMBL/GenBank/DDBJ whole genome shotgun (WGS) entry which is preliminary data.</text>
</comment>
<dbReference type="InterPro" id="IPR027367">
    <property type="entry name" value="Gly-zipper_YMGG"/>
</dbReference>
<dbReference type="InterPro" id="IPR009642">
    <property type="entry name" value="DUF1236"/>
</dbReference>
<dbReference type="OrthoDB" id="8020822at2"/>
<dbReference type="Pfam" id="PF13441">
    <property type="entry name" value="Gly-zipper_YMGG"/>
    <property type="match status" value="1"/>
</dbReference>
<dbReference type="EMBL" id="RYFI01000014">
    <property type="protein sequence ID" value="RXF72140.1"/>
    <property type="molecule type" value="Genomic_DNA"/>
</dbReference>
<keyword evidence="4" id="KW-1185">Reference proteome</keyword>
<evidence type="ECO:0000313" key="3">
    <source>
        <dbReference type="EMBL" id="RXF72140.1"/>
    </source>
</evidence>
<dbReference type="Proteomes" id="UP000289708">
    <property type="component" value="Unassembled WGS sequence"/>
</dbReference>
<gene>
    <name evidence="3" type="ORF">EK403_14575</name>
</gene>
<evidence type="ECO:0000259" key="2">
    <source>
        <dbReference type="Pfam" id="PF13441"/>
    </source>
</evidence>
<dbReference type="AlphaFoldDB" id="A0A4Q0MF86"/>
<name>A0A4Q0MF86_9HYPH</name>
<sequence>MTAIALAIAIAAPTAAFAGDRAAGGAAAGAATGAATGAVVGGPVGAAVGAGVGGVVGAASTPDRRVRTYVTEQERPSVVYSGDVTVGKRLPQDVEVYSVPDSDYSYTVVNKRRYIVNSDREVVEVVE</sequence>
<evidence type="ECO:0000256" key="1">
    <source>
        <dbReference type="SAM" id="SignalP"/>
    </source>
</evidence>
<feature type="domain" description="YMGG-like Gly-zipper" evidence="2">
    <location>
        <begin position="21"/>
        <end position="59"/>
    </location>
</feature>
<organism evidence="3 4">
    <name type="scientific">Hansschlegelia zhihuaiae</name>
    <dbReference type="NCBI Taxonomy" id="405005"/>
    <lineage>
        <taxon>Bacteria</taxon>
        <taxon>Pseudomonadati</taxon>
        <taxon>Pseudomonadota</taxon>
        <taxon>Alphaproteobacteria</taxon>
        <taxon>Hyphomicrobiales</taxon>
        <taxon>Methylopilaceae</taxon>
        <taxon>Hansschlegelia</taxon>
    </lineage>
</organism>
<accession>A0A4Q0MF86</accession>
<protein>
    <submittedName>
        <fullName evidence="3">DUF1236 domain-containing protein</fullName>
    </submittedName>
</protein>
<keyword evidence="1" id="KW-0732">Signal</keyword>
<proteinExistence type="predicted"/>
<feature type="chain" id="PRO_5020274504" evidence="1">
    <location>
        <begin position="19"/>
        <end position="127"/>
    </location>
</feature>
<evidence type="ECO:0000313" key="4">
    <source>
        <dbReference type="Proteomes" id="UP000289708"/>
    </source>
</evidence>
<dbReference type="Pfam" id="PF06823">
    <property type="entry name" value="DUF1236"/>
    <property type="match status" value="1"/>
</dbReference>
<feature type="signal peptide" evidence="1">
    <location>
        <begin position="1"/>
        <end position="18"/>
    </location>
</feature>
<reference evidence="3 4" key="1">
    <citation type="submission" date="2018-12" db="EMBL/GenBank/DDBJ databases">
        <title>bacterium Hansschlegelia zhihuaiae S113.</title>
        <authorList>
            <person name="He J."/>
        </authorList>
    </citation>
    <scope>NUCLEOTIDE SEQUENCE [LARGE SCALE GENOMIC DNA]</scope>
    <source>
        <strain evidence="3 4">S 113</strain>
    </source>
</reference>